<organism evidence="1 2">
    <name type="scientific">Plectus sambesii</name>
    <dbReference type="NCBI Taxonomy" id="2011161"/>
    <lineage>
        <taxon>Eukaryota</taxon>
        <taxon>Metazoa</taxon>
        <taxon>Ecdysozoa</taxon>
        <taxon>Nematoda</taxon>
        <taxon>Chromadorea</taxon>
        <taxon>Plectida</taxon>
        <taxon>Plectina</taxon>
        <taxon>Plectoidea</taxon>
        <taxon>Plectidae</taxon>
        <taxon>Plectus</taxon>
    </lineage>
</organism>
<dbReference type="Proteomes" id="UP000887566">
    <property type="component" value="Unplaced"/>
</dbReference>
<sequence>MPRVQTGRRWRCETARSPSAVAAVGHRAVIGRTVQRRSQGAASYCVYICRAISRLCAHTRAMAHSLADGGDASHVMAKGKKRPGELLVWRREVAVIDGERLGGQRGLPSRGLMD</sequence>
<dbReference type="WBParaSite" id="PSAMB.scaffold1033size36900.g10434.t1">
    <property type="protein sequence ID" value="PSAMB.scaffold1033size36900.g10434.t1"/>
    <property type="gene ID" value="PSAMB.scaffold1033size36900.g10434"/>
</dbReference>
<dbReference type="AlphaFoldDB" id="A0A914UJ76"/>
<name>A0A914UJ76_9BILA</name>
<proteinExistence type="predicted"/>
<reference evidence="2" key="1">
    <citation type="submission" date="2022-11" db="UniProtKB">
        <authorList>
            <consortium name="WormBaseParasite"/>
        </authorList>
    </citation>
    <scope>IDENTIFICATION</scope>
</reference>
<evidence type="ECO:0000313" key="1">
    <source>
        <dbReference type="Proteomes" id="UP000887566"/>
    </source>
</evidence>
<accession>A0A914UJ76</accession>
<protein>
    <submittedName>
        <fullName evidence="2">Uncharacterized protein</fullName>
    </submittedName>
</protein>
<keyword evidence="1" id="KW-1185">Reference proteome</keyword>
<evidence type="ECO:0000313" key="2">
    <source>
        <dbReference type="WBParaSite" id="PSAMB.scaffold1033size36900.g10434.t1"/>
    </source>
</evidence>